<dbReference type="Gene3D" id="1.10.10.10">
    <property type="entry name" value="Winged helix-like DNA-binding domain superfamily/Winged helix DNA-binding domain"/>
    <property type="match status" value="1"/>
</dbReference>
<dbReference type="Proteomes" id="UP000217507">
    <property type="component" value="Chromosome"/>
</dbReference>
<evidence type="ECO:0000256" key="2">
    <source>
        <dbReference type="PROSITE-ProRule" id="PRU00169"/>
    </source>
</evidence>
<gene>
    <name evidence="4" type="ORF">NIES23_35570</name>
</gene>
<organism evidence="4 5">
    <name type="scientific">Trichormus variabilis NIES-23</name>
    <dbReference type="NCBI Taxonomy" id="1973479"/>
    <lineage>
        <taxon>Bacteria</taxon>
        <taxon>Bacillati</taxon>
        <taxon>Cyanobacteriota</taxon>
        <taxon>Cyanophyceae</taxon>
        <taxon>Nostocales</taxon>
        <taxon>Nostocaceae</taxon>
        <taxon>Trichormus</taxon>
    </lineage>
</organism>
<evidence type="ECO:0000256" key="1">
    <source>
        <dbReference type="ARBA" id="ARBA00023125"/>
    </source>
</evidence>
<protein>
    <submittedName>
        <fullName evidence="4">Two-component response regulator</fullName>
    </submittedName>
</protein>
<dbReference type="InterPro" id="IPR036388">
    <property type="entry name" value="WH-like_DNA-bd_sf"/>
</dbReference>
<dbReference type="InterPro" id="IPR001789">
    <property type="entry name" value="Sig_transdc_resp-reg_receiver"/>
</dbReference>
<sequence length="225" mass="25505">MQQTISEKALRNFLVIDDHESVLSGTVEVLKRHYPEGNFVVAINAESAFNQLTICPPDLIVMDLSIPEKLGIKARPDTGVRLLRTLMKNYPSLNIIVQSAHIRTLVRIRPDIDTHKGGFTVADKSLSTQEMLTRVDWALQGLTHTKDIKGIHAGLEIKPEWLRVLTLAFEEGLQDKAIAEQMCISERMVRHYWSKLQDALGVYPDEGKNIRIQTEKRAREEGLID</sequence>
<dbReference type="PANTHER" id="PTHR43214:SF43">
    <property type="entry name" value="TWO-COMPONENT RESPONSE REGULATOR"/>
    <property type="match status" value="1"/>
</dbReference>
<dbReference type="GO" id="GO:0003677">
    <property type="term" value="F:DNA binding"/>
    <property type="evidence" value="ECO:0007669"/>
    <property type="project" value="UniProtKB-KW"/>
</dbReference>
<keyword evidence="2" id="KW-0597">Phosphoprotein</keyword>
<evidence type="ECO:0000313" key="5">
    <source>
        <dbReference type="Proteomes" id="UP000217507"/>
    </source>
</evidence>
<dbReference type="Gene3D" id="3.40.50.2300">
    <property type="match status" value="1"/>
</dbReference>
<dbReference type="AlphaFoldDB" id="A0A1Z4KP45"/>
<evidence type="ECO:0000259" key="3">
    <source>
        <dbReference type="PROSITE" id="PS50110"/>
    </source>
</evidence>
<reference evidence="4 5" key="1">
    <citation type="submission" date="2017-06" db="EMBL/GenBank/DDBJ databases">
        <title>Genome sequencing of cyanobaciteial culture collection at National Institute for Environmental Studies (NIES).</title>
        <authorList>
            <person name="Hirose Y."/>
            <person name="Shimura Y."/>
            <person name="Fujisawa T."/>
            <person name="Nakamura Y."/>
            <person name="Kawachi M."/>
        </authorList>
    </citation>
    <scope>NUCLEOTIDE SEQUENCE [LARGE SCALE GENOMIC DNA]</scope>
    <source>
        <strain evidence="4 5">NIES-23</strain>
    </source>
</reference>
<dbReference type="InterPro" id="IPR039420">
    <property type="entry name" value="WalR-like"/>
</dbReference>
<evidence type="ECO:0000313" key="4">
    <source>
        <dbReference type="EMBL" id="BAY70749.1"/>
    </source>
</evidence>
<feature type="domain" description="Response regulatory" evidence="3">
    <location>
        <begin position="12"/>
        <end position="139"/>
    </location>
</feature>
<keyword evidence="1" id="KW-0238">DNA-binding</keyword>
<dbReference type="PROSITE" id="PS50110">
    <property type="entry name" value="RESPONSE_REGULATORY"/>
    <property type="match status" value="1"/>
</dbReference>
<dbReference type="SUPFAM" id="SSF52172">
    <property type="entry name" value="CheY-like"/>
    <property type="match status" value="1"/>
</dbReference>
<dbReference type="InterPro" id="IPR011006">
    <property type="entry name" value="CheY-like_superfamily"/>
</dbReference>
<feature type="modified residue" description="4-aspartylphosphate" evidence="2">
    <location>
        <position position="63"/>
    </location>
</feature>
<proteinExistence type="predicted"/>
<accession>A0A1Z4KP45</accession>
<dbReference type="PANTHER" id="PTHR43214">
    <property type="entry name" value="TWO-COMPONENT RESPONSE REGULATOR"/>
    <property type="match status" value="1"/>
</dbReference>
<dbReference type="GO" id="GO:0000160">
    <property type="term" value="P:phosphorelay signal transduction system"/>
    <property type="evidence" value="ECO:0007669"/>
    <property type="project" value="InterPro"/>
</dbReference>
<name>A0A1Z4KP45_ANAVA</name>
<dbReference type="EMBL" id="AP018216">
    <property type="protein sequence ID" value="BAY70749.1"/>
    <property type="molecule type" value="Genomic_DNA"/>
</dbReference>
<dbReference type="Pfam" id="PF00072">
    <property type="entry name" value="Response_reg"/>
    <property type="match status" value="1"/>
</dbReference>